<evidence type="ECO:0000256" key="3">
    <source>
        <dbReference type="ARBA" id="ARBA00006793"/>
    </source>
</evidence>
<keyword evidence="8 12" id="KW-0175">Coiled coil</keyword>
<keyword evidence="15" id="KW-1185">Reference proteome</keyword>
<reference evidence="14 15" key="1">
    <citation type="journal article" date="2012" name="Proc. Natl. Acad. Sci. U.S.A.">
        <title>Comparative genomics of Ceriporiopsis subvermispora and Phanerochaete chrysosporium provide insight into selective ligninolysis.</title>
        <authorList>
            <person name="Fernandez-Fueyo E."/>
            <person name="Ruiz-Duenas F.J."/>
            <person name="Ferreira P."/>
            <person name="Floudas D."/>
            <person name="Hibbett D.S."/>
            <person name="Canessa P."/>
            <person name="Larrondo L.F."/>
            <person name="James T.Y."/>
            <person name="Seelenfreund D."/>
            <person name="Lobos S."/>
            <person name="Polanco R."/>
            <person name="Tello M."/>
            <person name="Honda Y."/>
            <person name="Watanabe T."/>
            <person name="Watanabe T."/>
            <person name="Ryu J.S."/>
            <person name="Kubicek C.P."/>
            <person name="Schmoll M."/>
            <person name="Gaskell J."/>
            <person name="Hammel K.E."/>
            <person name="St John F.J."/>
            <person name="Vanden Wymelenberg A."/>
            <person name="Sabat G."/>
            <person name="Splinter BonDurant S."/>
            <person name="Syed K."/>
            <person name="Yadav J.S."/>
            <person name="Doddapaneni H."/>
            <person name="Subramanian V."/>
            <person name="Lavin J.L."/>
            <person name="Oguiza J.A."/>
            <person name="Perez G."/>
            <person name="Pisabarro A.G."/>
            <person name="Ramirez L."/>
            <person name="Santoyo F."/>
            <person name="Master E."/>
            <person name="Coutinho P.M."/>
            <person name="Henrissat B."/>
            <person name="Lombard V."/>
            <person name="Magnuson J.K."/>
            <person name="Kuees U."/>
            <person name="Hori C."/>
            <person name="Igarashi K."/>
            <person name="Samejima M."/>
            <person name="Held B.W."/>
            <person name="Barry K.W."/>
            <person name="LaButti K.M."/>
            <person name="Lapidus A."/>
            <person name="Lindquist E.A."/>
            <person name="Lucas S.M."/>
            <person name="Riley R."/>
            <person name="Salamov A.A."/>
            <person name="Hoffmeister D."/>
            <person name="Schwenk D."/>
            <person name="Hadar Y."/>
            <person name="Yarden O."/>
            <person name="de Vries R.P."/>
            <person name="Wiebenga A."/>
            <person name="Stenlid J."/>
            <person name="Eastwood D."/>
            <person name="Grigoriev I.V."/>
            <person name="Berka R.M."/>
            <person name="Blanchette R.A."/>
            <person name="Kersten P."/>
            <person name="Martinez A.T."/>
            <person name="Vicuna R."/>
            <person name="Cullen D."/>
        </authorList>
    </citation>
    <scope>NUCLEOTIDE SEQUENCE [LARGE SCALE GENOMIC DNA]</scope>
    <source>
        <strain evidence="14 15">B</strain>
    </source>
</reference>
<keyword evidence="5" id="KW-0547">Nucleotide-binding</keyword>
<gene>
    <name evidence="14" type="ORF">CERSUDRAFT_163056</name>
</gene>
<feature type="compositionally biased region" description="Basic and acidic residues" evidence="13">
    <location>
        <begin position="1"/>
        <end position="16"/>
    </location>
</feature>
<evidence type="ECO:0000256" key="11">
    <source>
        <dbReference type="ARBA" id="ARBA00023242"/>
    </source>
</evidence>
<feature type="coiled-coil region" evidence="12">
    <location>
        <begin position="319"/>
        <end position="466"/>
    </location>
</feature>
<dbReference type="EMBL" id="KB445819">
    <property type="protein sequence ID" value="EMD31410.1"/>
    <property type="molecule type" value="Genomic_DNA"/>
</dbReference>
<dbReference type="STRING" id="914234.M2QHA5"/>
<keyword evidence="7" id="KW-0067">ATP-binding</keyword>
<evidence type="ECO:0000256" key="10">
    <source>
        <dbReference type="ARBA" id="ARBA00023204"/>
    </source>
</evidence>
<protein>
    <recommendedName>
        <fullName evidence="16">RecF/RecN/SMC N-terminal domain-containing protein</fullName>
    </recommendedName>
</protein>
<dbReference type="InterPro" id="IPR027417">
    <property type="entry name" value="P-loop_NTPase"/>
</dbReference>
<accession>M2QHA5</accession>
<dbReference type="Gene3D" id="3.40.50.300">
    <property type="entry name" value="P-loop containing nucleotide triphosphate hydrolases"/>
    <property type="match status" value="1"/>
</dbReference>
<evidence type="ECO:0000256" key="2">
    <source>
        <dbReference type="ARBA" id="ARBA00004286"/>
    </source>
</evidence>
<feature type="compositionally biased region" description="Basic and acidic residues" evidence="13">
    <location>
        <begin position="85"/>
        <end position="108"/>
    </location>
</feature>
<feature type="region of interest" description="Disordered" evidence="13">
    <location>
        <begin position="1"/>
        <end position="32"/>
    </location>
</feature>
<dbReference type="PANTHER" id="PTHR19306">
    <property type="entry name" value="STRUCTURAL MAINTENANCE OF CHROMOSOMES 5,6 SMC5, SMC6"/>
    <property type="match status" value="1"/>
</dbReference>
<dbReference type="SUPFAM" id="SSF52540">
    <property type="entry name" value="P-loop containing nucleoside triphosphate hydrolases"/>
    <property type="match status" value="1"/>
</dbReference>
<name>M2QHA5_CERS8</name>
<dbReference type="GO" id="GO:0003684">
    <property type="term" value="F:damaged DNA binding"/>
    <property type="evidence" value="ECO:0007669"/>
    <property type="project" value="TreeGrafter"/>
</dbReference>
<dbReference type="GO" id="GO:0005524">
    <property type="term" value="F:ATP binding"/>
    <property type="evidence" value="ECO:0007669"/>
    <property type="project" value="UniProtKB-KW"/>
</dbReference>
<evidence type="ECO:0000256" key="4">
    <source>
        <dbReference type="ARBA" id="ARBA00022454"/>
    </source>
</evidence>
<dbReference type="GO" id="GO:0000724">
    <property type="term" value="P:double-strand break repair via homologous recombination"/>
    <property type="evidence" value="ECO:0007669"/>
    <property type="project" value="TreeGrafter"/>
</dbReference>
<feature type="region of interest" description="Disordered" evidence="13">
    <location>
        <begin position="631"/>
        <end position="651"/>
    </location>
</feature>
<dbReference type="PANTHER" id="PTHR19306:SF6">
    <property type="entry name" value="STRUCTURAL MAINTENANCE OF CHROMOSOMES PROTEIN 6"/>
    <property type="match status" value="1"/>
</dbReference>
<feature type="region of interest" description="Disordered" evidence="13">
    <location>
        <begin position="84"/>
        <end position="108"/>
    </location>
</feature>
<keyword evidence="9" id="KW-0233">DNA recombination</keyword>
<dbReference type="Proteomes" id="UP000016930">
    <property type="component" value="Unassembled WGS sequence"/>
</dbReference>
<evidence type="ECO:0008006" key="16">
    <source>
        <dbReference type="Google" id="ProtNLM"/>
    </source>
</evidence>
<evidence type="ECO:0000313" key="15">
    <source>
        <dbReference type="Proteomes" id="UP000016930"/>
    </source>
</evidence>
<evidence type="ECO:0000256" key="7">
    <source>
        <dbReference type="ARBA" id="ARBA00022840"/>
    </source>
</evidence>
<feature type="compositionally biased region" description="Basic and acidic residues" evidence="13">
    <location>
        <begin position="23"/>
        <end position="32"/>
    </location>
</feature>
<sequence length="742" mass="85491">MEEKNQCNAEIKENKTKLSRIQQEQKKMNQDMESLRKQIDELDKQINAEIQRLESFSQDRRDKLDADLQEKQAEITAAEAQLQDVRAEKKQRQDDTARLDGEGRGLHTERERVRGQIMSLRDALNMCDERERNKLAPYGKNLDKVFADIQRERWNGHRPVGPFGLHVKVREPEKWAQIMRVQLGSLMAAFAVTDAGDRRTLEQILRKHGNNGVPIIIAPVDLFDYSKGEPPPAYLTVLRALDISDEYILRVLINQLSIERIFLAPSRADADRILISAKSGVAWAADSYRVQRFADGGGMSNPLPRLDNRGDWRNQLFTGDDVTAQRSRYQEELRAAEAEHSRLDGEMRERDQAIRSARDAVNKLTADERRLDRLIYKLKQDRDKLQEEANEELPVNIQAVQAAKEDLEKDKDNITNQFAASLREKATIDAAQKPLLAERDRLSKVIEEFEEKRSEKAQEIQNAVQLRLEAQHKIKFFADKVKVDQRKVADLKTAEGTLEKEFVAWTAKAEEYCERVESTRSVAEVDKDLKSVQEALRESEKRNGASVEDLAADVKKRLDALDVVEKTLRETLALTRLLKKSIKLRLARWHEFRRHIALRCKSYFQYHLSNRGYYGKVLFDHTHGTLHLKVQTEDQTMTQNSREKDPRSLSGGEKSFSTICLLLSLWESIGCPIRCLDEFDVFMDAVNRRISMRMMIDTANASDRKQYILITPQDMTNINIGSTVRVHRMTDPERGQGVLAFQ</sequence>
<evidence type="ECO:0000313" key="14">
    <source>
        <dbReference type="EMBL" id="EMD31410.1"/>
    </source>
</evidence>
<dbReference type="GO" id="GO:0030915">
    <property type="term" value="C:Smc5-Smc6 complex"/>
    <property type="evidence" value="ECO:0007669"/>
    <property type="project" value="TreeGrafter"/>
</dbReference>
<keyword evidence="11" id="KW-0539">Nucleus</keyword>
<evidence type="ECO:0000256" key="9">
    <source>
        <dbReference type="ARBA" id="ARBA00023172"/>
    </source>
</evidence>
<dbReference type="GO" id="GO:0003697">
    <property type="term" value="F:single-stranded DNA binding"/>
    <property type="evidence" value="ECO:0007669"/>
    <property type="project" value="TreeGrafter"/>
</dbReference>
<comment type="similarity">
    <text evidence="3">Belongs to the SMC family. SMC6 subfamily.</text>
</comment>
<dbReference type="OrthoDB" id="10072614at2759"/>
<dbReference type="HOGENOM" id="CLU_022822_0_0_1"/>
<evidence type="ECO:0000256" key="1">
    <source>
        <dbReference type="ARBA" id="ARBA00004123"/>
    </source>
</evidence>
<evidence type="ECO:0000256" key="13">
    <source>
        <dbReference type="SAM" id="MobiDB-lite"/>
    </source>
</evidence>
<keyword evidence="4" id="KW-0158">Chromosome</keyword>
<evidence type="ECO:0000256" key="5">
    <source>
        <dbReference type="ARBA" id="ARBA00022741"/>
    </source>
</evidence>
<evidence type="ECO:0000256" key="12">
    <source>
        <dbReference type="SAM" id="Coils"/>
    </source>
</evidence>
<dbReference type="AlphaFoldDB" id="M2QHA5"/>
<proteinExistence type="inferred from homology"/>
<evidence type="ECO:0000256" key="6">
    <source>
        <dbReference type="ARBA" id="ARBA00022763"/>
    </source>
</evidence>
<organism evidence="14 15">
    <name type="scientific">Ceriporiopsis subvermispora (strain B)</name>
    <name type="common">White-rot fungus</name>
    <name type="synonym">Gelatoporia subvermispora</name>
    <dbReference type="NCBI Taxonomy" id="914234"/>
    <lineage>
        <taxon>Eukaryota</taxon>
        <taxon>Fungi</taxon>
        <taxon>Dikarya</taxon>
        <taxon>Basidiomycota</taxon>
        <taxon>Agaricomycotina</taxon>
        <taxon>Agaricomycetes</taxon>
        <taxon>Polyporales</taxon>
        <taxon>Gelatoporiaceae</taxon>
        <taxon>Gelatoporia</taxon>
    </lineage>
</organism>
<evidence type="ECO:0000256" key="8">
    <source>
        <dbReference type="ARBA" id="ARBA00023054"/>
    </source>
</evidence>
<keyword evidence="10" id="KW-0234">DNA repair</keyword>
<dbReference type="GO" id="GO:0035861">
    <property type="term" value="C:site of double-strand break"/>
    <property type="evidence" value="ECO:0007669"/>
    <property type="project" value="TreeGrafter"/>
</dbReference>
<keyword evidence="6" id="KW-0227">DNA damage</keyword>
<comment type="subcellular location">
    <subcellularLocation>
        <location evidence="2">Chromosome</location>
    </subcellularLocation>
    <subcellularLocation>
        <location evidence="1">Nucleus</location>
    </subcellularLocation>
</comment>
<dbReference type="GO" id="GO:0005634">
    <property type="term" value="C:nucleus"/>
    <property type="evidence" value="ECO:0007669"/>
    <property type="project" value="UniProtKB-SubCell"/>
</dbReference>